<evidence type="ECO:0000256" key="5">
    <source>
        <dbReference type="SAM" id="SignalP"/>
    </source>
</evidence>
<evidence type="ECO:0000313" key="7">
    <source>
        <dbReference type="EMBL" id="MBN2965505.1"/>
    </source>
</evidence>
<feature type="transmembrane region" description="Helical" evidence="4">
    <location>
        <begin position="211"/>
        <end position="236"/>
    </location>
</feature>
<feature type="transmembrane region" description="Helical" evidence="4">
    <location>
        <begin position="338"/>
        <end position="359"/>
    </location>
</feature>
<evidence type="ECO:0000256" key="3">
    <source>
        <dbReference type="SAM" id="Coils"/>
    </source>
</evidence>
<evidence type="ECO:0000256" key="1">
    <source>
        <dbReference type="ARBA" id="ARBA00012528"/>
    </source>
</evidence>
<dbReference type="PROSITE" id="PS50887">
    <property type="entry name" value="GGDEF"/>
    <property type="match status" value="1"/>
</dbReference>
<keyword evidence="8" id="KW-1185">Reference proteome</keyword>
<gene>
    <name evidence="7" type="ORF">JWV37_11985</name>
</gene>
<feature type="transmembrane region" description="Helical" evidence="4">
    <location>
        <begin position="248"/>
        <end position="265"/>
    </location>
</feature>
<feature type="coiled-coil region" evidence="3">
    <location>
        <begin position="386"/>
        <end position="416"/>
    </location>
</feature>
<keyword evidence="5" id="KW-0732">Signal</keyword>
<dbReference type="InterPro" id="IPR029787">
    <property type="entry name" value="Nucleotide_cyclase"/>
</dbReference>
<comment type="caution">
    <text evidence="7">The sequence shown here is derived from an EMBL/GenBank/DDBJ whole genome shotgun (WGS) entry which is preliminary data.</text>
</comment>
<evidence type="ECO:0000256" key="4">
    <source>
        <dbReference type="SAM" id="Phobius"/>
    </source>
</evidence>
<name>A0ABS2WVF9_9BACT</name>
<evidence type="ECO:0000256" key="2">
    <source>
        <dbReference type="ARBA" id="ARBA00034247"/>
    </source>
</evidence>
<dbReference type="EC" id="2.7.7.65" evidence="1"/>
<proteinExistence type="predicted"/>
<reference evidence="7 8" key="3">
    <citation type="submission" date="2021-02" db="EMBL/GenBank/DDBJ databases">
        <authorList>
            <person name="Merkel A.Y."/>
        </authorList>
    </citation>
    <scope>NUCLEOTIDE SEQUENCE [LARGE SCALE GENOMIC DNA]</scope>
    <source>
        <strain evidence="7 8">T05b</strain>
    </source>
</reference>
<dbReference type="SMART" id="SM00267">
    <property type="entry name" value="GGDEF"/>
    <property type="match status" value="1"/>
</dbReference>
<feature type="transmembrane region" description="Helical" evidence="4">
    <location>
        <begin position="277"/>
        <end position="296"/>
    </location>
</feature>
<dbReference type="InterPro" id="IPR043128">
    <property type="entry name" value="Rev_trsase/Diguanyl_cyclase"/>
</dbReference>
<dbReference type="Pfam" id="PF00990">
    <property type="entry name" value="GGDEF"/>
    <property type="match status" value="1"/>
</dbReference>
<dbReference type="SUPFAM" id="SSF55073">
    <property type="entry name" value="Nucleotide cyclase"/>
    <property type="match status" value="1"/>
</dbReference>
<dbReference type="InterPro" id="IPR050469">
    <property type="entry name" value="Diguanylate_Cyclase"/>
</dbReference>
<feature type="chain" id="PRO_5046306853" description="diguanylate cyclase" evidence="5">
    <location>
        <begin position="25"/>
        <end position="571"/>
    </location>
</feature>
<organism evidence="7 8">
    <name type="scientific">Sulfurospirillum tamanense</name>
    <dbReference type="NCBI Taxonomy" id="2813362"/>
    <lineage>
        <taxon>Bacteria</taxon>
        <taxon>Pseudomonadati</taxon>
        <taxon>Campylobacterota</taxon>
        <taxon>Epsilonproteobacteria</taxon>
        <taxon>Campylobacterales</taxon>
        <taxon>Sulfurospirillaceae</taxon>
        <taxon>Sulfurospirillum</taxon>
    </lineage>
</organism>
<feature type="transmembrane region" description="Helical" evidence="4">
    <location>
        <begin position="182"/>
        <end position="204"/>
    </location>
</feature>
<reference evidence="7 8" key="2">
    <citation type="submission" date="2021-02" db="EMBL/GenBank/DDBJ databases">
        <title>Sulfurospirillum tamanensis sp. nov.</title>
        <authorList>
            <person name="Frolova A."/>
            <person name="Merkel A."/>
            <person name="Slobodkin A."/>
        </authorList>
    </citation>
    <scope>NUCLEOTIDE SEQUENCE [LARGE SCALE GENOMIC DNA]</scope>
    <source>
        <strain evidence="7 8">T05b</strain>
    </source>
</reference>
<reference evidence="8" key="1">
    <citation type="submission" date="2021-02" db="EMBL/GenBank/DDBJ databases">
        <title>Sulfurospirillum tamanensis sp. nov.</title>
        <authorList>
            <person name="Merkel A.Y."/>
        </authorList>
    </citation>
    <scope>NUCLEOTIDE SEQUENCE [LARGE SCALE GENOMIC DNA]</scope>
    <source>
        <strain evidence="8">T05b</strain>
    </source>
</reference>
<keyword evidence="4" id="KW-0472">Membrane</keyword>
<feature type="signal peptide" evidence="5">
    <location>
        <begin position="1"/>
        <end position="24"/>
    </location>
</feature>
<keyword evidence="4" id="KW-1133">Transmembrane helix</keyword>
<dbReference type="InterPro" id="IPR000160">
    <property type="entry name" value="GGDEF_dom"/>
</dbReference>
<feature type="transmembrane region" description="Helical" evidence="4">
    <location>
        <begin position="308"/>
        <end position="326"/>
    </location>
</feature>
<feature type="domain" description="GGDEF" evidence="6">
    <location>
        <begin position="444"/>
        <end position="571"/>
    </location>
</feature>
<keyword evidence="4" id="KW-0812">Transmembrane</keyword>
<dbReference type="PANTHER" id="PTHR45138:SF9">
    <property type="entry name" value="DIGUANYLATE CYCLASE DGCM-RELATED"/>
    <property type="match status" value="1"/>
</dbReference>
<evidence type="ECO:0000313" key="8">
    <source>
        <dbReference type="Proteomes" id="UP000703590"/>
    </source>
</evidence>
<keyword evidence="3" id="KW-0175">Coiled coil</keyword>
<evidence type="ECO:0000259" key="6">
    <source>
        <dbReference type="PROSITE" id="PS50887"/>
    </source>
</evidence>
<dbReference type="Proteomes" id="UP000703590">
    <property type="component" value="Unassembled WGS sequence"/>
</dbReference>
<dbReference type="PANTHER" id="PTHR45138">
    <property type="entry name" value="REGULATORY COMPONENTS OF SENSORY TRANSDUCTION SYSTEM"/>
    <property type="match status" value="1"/>
</dbReference>
<dbReference type="CDD" id="cd01949">
    <property type="entry name" value="GGDEF"/>
    <property type="match status" value="1"/>
</dbReference>
<dbReference type="RefSeq" id="WP_205460066.1">
    <property type="nucleotide sequence ID" value="NZ_JAFHKK010000042.1"/>
</dbReference>
<dbReference type="EMBL" id="JAFHKK010000042">
    <property type="protein sequence ID" value="MBN2965505.1"/>
    <property type="molecule type" value="Genomic_DNA"/>
</dbReference>
<feature type="transmembrane region" description="Helical" evidence="4">
    <location>
        <begin position="365"/>
        <end position="384"/>
    </location>
</feature>
<protein>
    <recommendedName>
        <fullName evidence="1">diguanylate cyclase</fullName>
        <ecNumber evidence="1">2.7.7.65</ecNumber>
    </recommendedName>
</protein>
<dbReference type="Gene3D" id="3.30.70.270">
    <property type="match status" value="1"/>
</dbReference>
<accession>A0ABS2WVF9</accession>
<dbReference type="NCBIfam" id="TIGR00254">
    <property type="entry name" value="GGDEF"/>
    <property type="match status" value="1"/>
</dbReference>
<sequence>MRTLTVKFFITLFLLTLCAQEGFAKTTPERIDLGHGAWEYRWGDSPFEEGVPVWTKGQERASWQAIAFPSNPPDRHGQTNVWYRIPLPQALPYDPTLYIFSIDLIAEFYLDGQKIYQYGTFDATGKGKFIGWPWHMISLPKDAGGKQLYVRVYSDYPDIGLWGEAVIASKSSHILNMFRGDFFRISIGSVALFVGVLFLAGCVLRFSNLETFLLSSLFLTQGLDLMLSAKSIQFFFQYPLLERYLMSFNYFFFPVGMAAFLERIAGVGPFGLVRRIWQAHLAFLVVAIGGALAGLFNLSSTYPAFDYMYYFFSLPILTLWAIRAALREPQEMRVVATGLLVVSGYWAYSSLVSWGIIAWTEPEQHLVMFVCLCLFGYVVIRRLLHVEDLKKANAQLSLANAQLNHMQQNLKRLAMTDHLTGVFNRKKLDEMLRYERLRAERDNGIFGVILLDIDDFKKVNDTFGHQVGDEVLIKFGKLLQSSVRAVDTVGRWGGEEFLIICPQTDAEGLEHLAQSLCRQVGETFFAEAGHQTASFGLAIFQKEETVDNLIMRADKALYVAKSEGKNKVVLL</sequence>
<comment type="catalytic activity">
    <reaction evidence="2">
        <text>2 GTP = 3',3'-c-di-GMP + 2 diphosphate</text>
        <dbReference type="Rhea" id="RHEA:24898"/>
        <dbReference type="ChEBI" id="CHEBI:33019"/>
        <dbReference type="ChEBI" id="CHEBI:37565"/>
        <dbReference type="ChEBI" id="CHEBI:58805"/>
        <dbReference type="EC" id="2.7.7.65"/>
    </reaction>
</comment>